<dbReference type="PROSITE" id="PS51212">
    <property type="entry name" value="WSC"/>
    <property type="match status" value="2"/>
</dbReference>
<feature type="region of interest" description="Disordered" evidence="2">
    <location>
        <begin position="381"/>
        <end position="408"/>
    </location>
</feature>
<dbReference type="SMART" id="SM00321">
    <property type="entry name" value="WSC"/>
    <property type="match status" value="2"/>
</dbReference>
<dbReference type="InterPro" id="IPR002889">
    <property type="entry name" value="WSC_carb-bd"/>
</dbReference>
<evidence type="ECO:0000256" key="1">
    <source>
        <dbReference type="ARBA" id="ARBA00022737"/>
    </source>
</evidence>
<feature type="compositionally biased region" description="Polar residues" evidence="2">
    <location>
        <begin position="44"/>
        <end position="59"/>
    </location>
</feature>
<dbReference type="RefSeq" id="XP_066699777.1">
    <property type="nucleotide sequence ID" value="XM_066843665.1"/>
</dbReference>
<sequence>MPDSSKFDLAKCHVLGPKGEYCSTQLWKGYWYCVDANAVRSSTGAPLTVSPSLSKSAETVQKGPSPTTPAAKASSTTPLAASKPTSSLTTSTAAASPTTTSSAVTSPGTSTSASPPVSSAAAAAITTTTTSARPPPPLASFTTSPAASSATAVAAPRGATYLGCANEVPARALNRLTTSADDMTIEKCLAFCAGARLPLAGLEYGRECYCGTSLAPPSALGSSPDTCRMWCAGNKDQVCGGPGQLSVFRNNTIVAATAPQKVAGSKDGAVFEYQGCHDESQGRVLPDAMFGNDTLTVEKCVAFCEGKGLGLAGVEYGRECWCGKVLREGTAKLDEGRCGMSCGGDGSQLCGGSRAIGIYRKSGGKKQRDVGHGGEAVVAIEGRGERDGHEDNDNDDGALKMESPSPLPTVVKTVRLVRRGRWGGRRGHA</sequence>
<comment type="caution">
    <text evidence="4">The sequence shown here is derived from an EMBL/GenBank/DDBJ whole genome shotgun (WGS) entry which is preliminary data.</text>
</comment>
<dbReference type="Proteomes" id="UP001391051">
    <property type="component" value="Unassembled WGS sequence"/>
</dbReference>
<evidence type="ECO:0000256" key="2">
    <source>
        <dbReference type="SAM" id="MobiDB-lite"/>
    </source>
</evidence>
<dbReference type="PANTHER" id="PTHR45964">
    <property type="entry name" value="WSCD FAMILY MEMBER CG9164"/>
    <property type="match status" value="1"/>
</dbReference>
<evidence type="ECO:0000313" key="5">
    <source>
        <dbReference type="Proteomes" id="UP001391051"/>
    </source>
</evidence>
<keyword evidence="5" id="KW-1185">Reference proteome</keyword>
<accession>A0ABR1QCK6</accession>
<feature type="domain" description="WSC" evidence="3">
    <location>
        <begin position="158"/>
        <end position="251"/>
    </location>
</feature>
<organism evidence="4 5">
    <name type="scientific">Apiospora aurea</name>
    <dbReference type="NCBI Taxonomy" id="335848"/>
    <lineage>
        <taxon>Eukaryota</taxon>
        <taxon>Fungi</taxon>
        <taxon>Dikarya</taxon>
        <taxon>Ascomycota</taxon>
        <taxon>Pezizomycotina</taxon>
        <taxon>Sordariomycetes</taxon>
        <taxon>Xylariomycetidae</taxon>
        <taxon>Amphisphaeriales</taxon>
        <taxon>Apiosporaceae</taxon>
        <taxon>Apiospora</taxon>
    </lineage>
</organism>
<keyword evidence="1" id="KW-0677">Repeat</keyword>
<dbReference type="Pfam" id="PF01822">
    <property type="entry name" value="WSC"/>
    <property type="match status" value="2"/>
</dbReference>
<dbReference type="GeneID" id="92076727"/>
<feature type="domain" description="WSC" evidence="3">
    <location>
        <begin position="270"/>
        <end position="362"/>
    </location>
</feature>
<protein>
    <submittedName>
        <fullName evidence="4">WSC domain-containing protein</fullName>
    </submittedName>
</protein>
<evidence type="ECO:0000313" key="4">
    <source>
        <dbReference type="EMBL" id="KAK7951715.1"/>
    </source>
</evidence>
<proteinExistence type="predicted"/>
<evidence type="ECO:0000259" key="3">
    <source>
        <dbReference type="PROSITE" id="PS51212"/>
    </source>
</evidence>
<reference evidence="4 5" key="1">
    <citation type="submission" date="2023-01" db="EMBL/GenBank/DDBJ databases">
        <title>Analysis of 21 Apiospora genomes using comparative genomics revels a genus with tremendous synthesis potential of carbohydrate active enzymes and secondary metabolites.</title>
        <authorList>
            <person name="Sorensen T."/>
        </authorList>
    </citation>
    <scope>NUCLEOTIDE SEQUENCE [LARGE SCALE GENOMIC DNA]</scope>
    <source>
        <strain evidence="4 5">CBS 24483</strain>
    </source>
</reference>
<feature type="compositionally biased region" description="Low complexity" evidence="2">
    <location>
        <begin position="64"/>
        <end position="132"/>
    </location>
</feature>
<feature type="region of interest" description="Disordered" evidence="2">
    <location>
        <begin position="44"/>
        <end position="146"/>
    </location>
</feature>
<dbReference type="PANTHER" id="PTHR45964:SF9">
    <property type="entry name" value="SULFOTRANSFERASE"/>
    <property type="match status" value="1"/>
</dbReference>
<gene>
    <name evidence="4" type="ORF">PG986_007443</name>
</gene>
<dbReference type="EMBL" id="JAQQWE010000005">
    <property type="protein sequence ID" value="KAK7951715.1"/>
    <property type="molecule type" value="Genomic_DNA"/>
</dbReference>
<name>A0ABR1QCK6_9PEZI</name>
<dbReference type="InterPro" id="IPR051589">
    <property type="entry name" value="Sialate-O-sulfotransferase"/>
</dbReference>
<feature type="compositionally biased region" description="Basic and acidic residues" evidence="2">
    <location>
        <begin position="382"/>
        <end position="391"/>
    </location>
</feature>